<evidence type="ECO:0000256" key="8">
    <source>
        <dbReference type="ARBA" id="ARBA00023136"/>
    </source>
</evidence>
<feature type="transmembrane region" description="Helical" evidence="9">
    <location>
        <begin position="365"/>
        <end position="388"/>
    </location>
</feature>
<evidence type="ECO:0000256" key="6">
    <source>
        <dbReference type="ARBA" id="ARBA00022927"/>
    </source>
</evidence>
<proteinExistence type="inferred from homology"/>
<keyword evidence="4 9" id="KW-0812">Transmembrane</keyword>
<evidence type="ECO:0000256" key="7">
    <source>
        <dbReference type="ARBA" id="ARBA00022989"/>
    </source>
</evidence>
<feature type="transmembrane region" description="Helical" evidence="9">
    <location>
        <begin position="683"/>
        <end position="706"/>
    </location>
</feature>
<feature type="transmembrane region" description="Helical" evidence="9">
    <location>
        <begin position="118"/>
        <end position="138"/>
    </location>
</feature>
<evidence type="ECO:0000256" key="5">
    <source>
        <dbReference type="ARBA" id="ARBA00022856"/>
    </source>
</evidence>
<dbReference type="OrthoDB" id="9986677at2759"/>
<dbReference type="NCBIfam" id="TIGR00728">
    <property type="entry name" value="OPT_sfam"/>
    <property type="match status" value="1"/>
</dbReference>
<evidence type="ECO:0000256" key="9">
    <source>
        <dbReference type="SAM" id="Phobius"/>
    </source>
</evidence>
<feature type="transmembrane region" description="Helical" evidence="9">
    <location>
        <begin position="215"/>
        <end position="232"/>
    </location>
</feature>
<feature type="transmembrane region" description="Helical" evidence="9">
    <location>
        <begin position="654"/>
        <end position="671"/>
    </location>
</feature>
<sequence length="742" mass="83426">MTEKSTPHVSQADSSDDEKSLREVLNAAQIDTEDHYAGQHALTLRMWVIGITFSIVGCGLNTLFTLRSPSISIAKSTAQLLAYPIGRLWDASMPTREFNICGWKFSLNPHPFNPKEHILIYVMANISFFTRMTADLLVEQKMFFGLDSGWSFQILMVLALFLIGFAFSGLTRPALVEPRKVVWPGLLNVTALTATLHRRGKADTTESHSTWKTSAFGFFCLVFLASFCWYWLPDFLFPALSYFNFPCWINPDSPAVNQVFGVSSGMGLLPMTLDWSQVAYVASPLLVPSWAIANVAIALVFWIYVVATACYYMNVWNTAYLPFQSSSIFDNTGHVYNVSRVLSKSSSFSLDVAKYESYSPVYMPITYALSTYALAIATLASLIVWIILEHRDSILAAFRDVGKLYRVFSREPREKKDSSRIGDVSTWWYSGCLVLGLFLAIFSTEYWNIQLRWFGVLFSFAVGAIFFFPVTLIYANTNLKVGIEVFCRIVGGFLWEGKVLANIWFVGLGYTTILNGLSFSQDMKLCLYYHIPASSVFWAQCVGIIIGTIGQVAVVNWAIGNIQGICTTDALNGFTCPFSRTSFNTSIIWGAVGPRRFFSADSGYRNLFYLIIIGATLPVIVHLLKRRYPTSFWKNVSVPLLLGGLNYIPPATGMNYGSWAIVGLFFGYFVRKRYNDWWRRYNFVLDSALESSVSLAAFVIFFAIYYSGVSDRLSWWGTDVYKATCDWTGCPHRSLPASGNIE</sequence>
<dbReference type="PANTHER" id="PTHR22601">
    <property type="entry name" value="ISP4 LIKE PROTEIN"/>
    <property type="match status" value="1"/>
</dbReference>
<feature type="transmembrane region" description="Helical" evidence="9">
    <location>
        <begin position="499"/>
        <end position="517"/>
    </location>
</feature>
<dbReference type="EMBL" id="ML738661">
    <property type="protein sequence ID" value="KAE8160184.1"/>
    <property type="molecule type" value="Genomic_DNA"/>
</dbReference>
<comment type="similarity">
    <text evidence="2">Belongs to the oligopeptide OPT transporter family.</text>
</comment>
<evidence type="ECO:0000313" key="10">
    <source>
        <dbReference type="EMBL" id="KAE8160184.1"/>
    </source>
</evidence>
<dbReference type="GO" id="GO:0035673">
    <property type="term" value="F:oligopeptide transmembrane transporter activity"/>
    <property type="evidence" value="ECO:0007669"/>
    <property type="project" value="InterPro"/>
</dbReference>
<dbReference type="AlphaFoldDB" id="A0A5N6UNI1"/>
<feature type="transmembrane region" description="Helical" evidence="9">
    <location>
        <begin position="150"/>
        <end position="170"/>
    </location>
</feature>
<evidence type="ECO:0000313" key="11">
    <source>
        <dbReference type="Proteomes" id="UP000326950"/>
    </source>
</evidence>
<feature type="transmembrane region" description="Helical" evidence="9">
    <location>
        <begin position="290"/>
        <end position="313"/>
    </location>
</feature>
<evidence type="ECO:0000256" key="2">
    <source>
        <dbReference type="ARBA" id="ARBA00008807"/>
    </source>
</evidence>
<dbReference type="GO" id="GO:0016020">
    <property type="term" value="C:membrane"/>
    <property type="evidence" value="ECO:0007669"/>
    <property type="project" value="UniProtKB-SubCell"/>
</dbReference>
<keyword evidence="6" id="KW-0653">Protein transport</keyword>
<reference evidence="10 11" key="1">
    <citation type="submission" date="2019-04" db="EMBL/GenBank/DDBJ databases">
        <title>Friends and foes A comparative genomics study of 23 Aspergillus species from section Flavi.</title>
        <authorList>
            <consortium name="DOE Joint Genome Institute"/>
            <person name="Kjaerbolling I."/>
            <person name="Vesth T."/>
            <person name="Frisvad J.C."/>
            <person name="Nybo J.L."/>
            <person name="Theobald S."/>
            <person name="Kildgaard S."/>
            <person name="Isbrandt T."/>
            <person name="Kuo A."/>
            <person name="Sato A."/>
            <person name="Lyhne E.K."/>
            <person name="Kogle M.E."/>
            <person name="Wiebenga A."/>
            <person name="Kun R.S."/>
            <person name="Lubbers R.J."/>
            <person name="Makela M.R."/>
            <person name="Barry K."/>
            <person name="Chovatia M."/>
            <person name="Clum A."/>
            <person name="Daum C."/>
            <person name="Haridas S."/>
            <person name="He G."/>
            <person name="LaButti K."/>
            <person name="Lipzen A."/>
            <person name="Mondo S."/>
            <person name="Riley R."/>
            <person name="Salamov A."/>
            <person name="Simmons B.A."/>
            <person name="Magnuson J.K."/>
            <person name="Henrissat B."/>
            <person name="Mortensen U.H."/>
            <person name="Larsen T.O."/>
            <person name="Devries R.P."/>
            <person name="Grigoriev I.V."/>
            <person name="Machida M."/>
            <person name="Baker S.E."/>
            <person name="Andersen M.R."/>
        </authorList>
    </citation>
    <scope>NUCLEOTIDE SEQUENCE [LARGE SCALE GENOMIC DNA]</scope>
    <source>
        <strain evidence="10 11">CBS 117626</strain>
    </source>
</reference>
<evidence type="ECO:0000256" key="3">
    <source>
        <dbReference type="ARBA" id="ARBA00022448"/>
    </source>
</evidence>
<dbReference type="Proteomes" id="UP000326950">
    <property type="component" value="Unassembled WGS sequence"/>
</dbReference>
<evidence type="ECO:0000256" key="1">
    <source>
        <dbReference type="ARBA" id="ARBA00004141"/>
    </source>
</evidence>
<keyword evidence="5" id="KW-0571">Peptide transport</keyword>
<accession>A0A5N6UNI1</accession>
<keyword evidence="11" id="KW-1185">Reference proteome</keyword>
<feature type="transmembrane region" description="Helical" evidence="9">
    <location>
        <begin position="46"/>
        <end position="66"/>
    </location>
</feature>
<keyword evidence="3" id="KW-0813">Transport</keyword>
<dbReference type="InterPro" id="IPR004648">
    <property type="entry name" value="Oligpept_transpt"/>
</dbReference>
<dbReference type="Pfam" id="PF03169">
    <property type="entry name" value="OPT"/>
    <property type="match status" value="1"/>
</dbReference>
<feature type="transmembrane region" description="Helical" evidence="9">
    <location>
        <begin position="607"/>
        <end position="624"/>
    </location>
</feature>
<keyword evidence="8 9" id="KW-0472">Membrane</keyword>
<comment type="subcellular location">
    <subcellularLocation>
        <location evidence="1">Membrane</location>
        <topology evidence="1">Multi-pass membrane protein</topology>
    </subcellularLocation>
</comment>
<name>A0A5N6UNI1_ASPTM</name>
<evidence type="ECO:0000256" key="4">
    <source>
        <dbReference type="ARBA" id="ARBA00022692"/>
    </source>
</evidence>
<dbReference type="InterPro" id="IPR004813">
    <property type="entry name" value="OPT"/>
</dbReference>
<feature type="transmembrane region" description="Helical" evidence="9">
    <location>
        <begin position="427"/>
        <end position="447"/>
    </location>
</feature>
<feature type="transmembrane region" description="Helical" evidence="9">
    <location>
        <begin position="537"/>
        <end position="559"/>
    </location>
</feature>
<gene>
    <name evidence="10" type="ORF">BDV40DRAFT_314011</name>
</gene>
<dbReference type="GO" id="GO:0015031">
    <property type="term" value="P:protein transport"/>
    <property type="evidence" value="ECO:0007669"/>
    <property type="project" value="UniProtKB-KW"/>
</dbReference>
<organism evidence="10 11">
    <name type="scientific">Aspergillus tamarii</name>
    <dbReference type="NCBI Taxonomy" id="41984"/>
    <lineage>
        <taxon>Eukaryota</taxon>
        <taxon>Fungi</taxon>
        <taxon>Dikarya</taxon>
        <taxon>Ascomycota</taxon>
        <taxon>Pezizomycotina</taxon>
        <taxon>Eurotiomycetes</taxon>
        <taxon>Eurotiomycetidae</taxon>
        <taxon>Eurotiales</taxon>
        <taxon>Aspergillaceae</taxon>
        <taxon>Aspergillus</taxon>
        <taxon>Aspergillus subgen. Circumdati</taxon>
    </lineage>
</organism>
<dbReference type="NCBIfam" id="TIGR00727">
    <property type="entry name" value="ISP4_OPT"/>
    <property type="match status" value="1"/>
</dbReference>
<keyword evidence="7 9" id="KW-1133">Transmembrane helix</keyword>
<protein>
    <submittedName>
        <fullName evidence="10">Oligopeptide transporter</fullName>
    </submittedName>
</protein>
<feature type="transmembrane region" description="Helical" evidence="9">
    <location>
        <begin position="454"/>
        <end position="475"/>
    </location>
</feature>